<reference evidence="1" key="1">
    <citation type="submission" date="2021-06" db="EMBL/GenBank/DDBJ databases">
        <authorList>
            <person name="Kallberg Y."/>
            <person name="Tangrot J."/>
            <person name="Rosling A."/>
        </authorList>
    </citation>
    <scope>NUCLEOTIDE SEQUENCE</scope>
    <source>
        <strain evidence="1">CL356</strain>
    </source>
</reference>
<gene>
    <name evidence="1" type="ORF">ACOLOM_LOCUS8655</name>
</gene>
<dbReference type="Proteomes" id="UP000789525">
    <property type="component" value="Unassembled WGS sequence"/>
</dbReference>
<name>A0ACA9NKA9_9GLOM</name>
<sequence>CNMENPPAFIENALHQHFVGLFKLDLSSPNSHIKPHASQRQLEPTHIDRLYKSFKAGINRMSAPPILAILGDSIQPSLITNPSSPDDFPKEINLFIFSGQHRVKALEKLAQDADQQDNAWWLVKVYNSELERNLPFLFEVLVIKENEQAPDITRGVHSIDLFHICQRLAKEQGQVTLRALKGANYNQKKGKPSSTMDGVNPSTGDSAKVDTVKPVDIVPSFVLGFLTCIDYPIVLEGLEKVMEIPLCRAVLNEVHQIWIRLLADEGNHHIMALKLEGSPTGRKLPSKKPFKTLNKQWNLNTLEIEQGPKGLPYLSQGPSGQPEWVFGDNIPFPSWVSGSGLEEIIRRASRMADAAKCVIGWDVYNVDTDLKQREDFLRSMGDNREKFELDCYRYSDLIKPNTDLKSALTKVERDPHFHQFMECCPLPRAKKWLQINQSLVVNSFERQDIPHILAQDTRAKKDDNSSPYGANPTDQPTTSTKGALGLPEGFDITPIIVNPLKTNSTDPVASFSKERSGGIKERGALETYITKSTHKAALKSIQSRRHHRGSQSDFSLHSDSQSRVSLTELENTLEDCDPQIQFMMFNLVHQMIQLSPTNLRKHLSEVDILGSNRGEHPPIDSNLSRIERKRKRSPEESEEDPTYEE</sequence>
<proteinExistence type="predicted"/>
<evidence type="ECO:0000313" key="2">
    <source>
        <dbReference type="Proteomes" id="UP000789525"/>
    </source>
</evidence>
<feature type="non-terminal residue" evidence="1">
    <location>
        <position position="1"/>
    </location>
</feature>
<evidence type="ECO:0000313" key="1">
    <source>
        <dbReference type="EMBL" id="CAG8662797.1"/>
    </source>
</evidence>
<dbReference type="EMBL" id="CAJVPT010022953">
    <property type="protein sequence ID" value="CAG8662797.1"/>
    <property type="molecule type" value="Genomic_DNA"/>
</dbReference>
<protein>
    <submittedName>
        <fullName evidence="1">7329_t:CDS:1</fullName>
    </submittedName>
</protein>
<accession>A0ACA9NKA9</accession>
<comment type="caution">
    <text evidence="1">The sequence shown here is derived from an EMBL/GenBank/DDBJ whole genome shotgun (WGS) entry which is preliminary data.</text>
</comment>
<keyword evidence="2" id="KW-1185">Reference proteome</keyword>
<organism evidence="1 2">
    <name type="scientific">Acaulospora colombiana</name>
    <dbReference type="NCBI Taxonomy" id="27376"/>
    <lineage>
        <taxon>Eukaryota</taxon>
        <taxon>Fungi</taxon>
        <taxon>Fungi incertae sedis</taxon>
        <taxon>Mucoromycota</taxon>
        <taxon>Glomeromycotina</taxon>
        <taxon>Glomeromycetes</taxon>
        <taxon>Diversisporales</taxon>
        <taxon>Acaulosporaceae</taxon>
        <taxon>Acaulospora</taxon>
    </lineage>
</organism>